<dbReference type="Proteomes" id="UP000290759">
    <property type="component" value="Unassembled WGS sequence"/>
</dbReference>
<gene>
    <name evidence="2" type="ORF">D3273_00370</name>
</gene>
<sequence>MAYDDLSDTTPLDAGRDASARSVTAFFDTQEAADHARDDLVSAGVPPTAVRVAGGQAVTAEAPHPHGFWESLKDFFVPDEDRHMYAEGLRRGGVAVTVETDTAAYERVLEILDRDGAVDMDERSADWRDEGWGGLAGSALIGEREMAYTPSGSGTGGFAASRADQPLFDGPMDNAAIEPGSVVPPDPDGYRPAGTGFAAAAPDTAYAAAAPGLGDTARESSPMPGTSQVAPTLSSPTRDTSHGRARVRSYLPGEPSDGGSARD</sequence>
<dbReference type="AlphaFoldDB" id="A0A4Q2UG77"/>
<evidence type="ECO:0008006" key="4">
    <source>
        <dbReference type="Google" id="ProtNLM"/>
    </source>
</evidence>
<reference evidence="2 3" key="2">
    <citation type="submission" date="2019-02" db="EMBL/GenBank/DDBJ databases">
        <title>'Lichenibacterium ramalinii' gen. nov. sp. nov., 'Lichenibacterium minor' gen. nov. sp. nov.</title>
        <authorList>
            <person name="Pankratov T."/>
        </authorList>
    </citation>
    <scope>NUCLEOTIDE SEQUENCE [LARGE SCALE GENOMIC DNA]</scope>
    <source>
        <strain evidence="2 3">RmlP026</strain>
    </source>
</reference>
<evidence type="ECO:0000313" key="2">
    <source>
        <dbReference type="EMBL" id="RYC33745.1"/>
    </source>
</evidence>
<protein>
    <recommendedName>
        <fullName evidence="4">General stress protein 17M-like domain-containing protein</fullName>
    </recommendedName>
</protein>
<evidence type="ECO:0000256" key="1">
    <source>
        <dbReference type="SAM" id="MobiDB-lite"/>
    </source>
</evidence>
<organism evidence="2 3">
    <name type="scientific">Lichenibacterium minor</name>
    <dbReference type="NCBI Taxonomy" id="2316528"/>
    <lineage>
        <taxon>Bacteria</taxon>
        <taxon>Pseudomonadati</taxon>
        <taxon>Pseudomonadota</taxon>
        <taxon>Alphaproteobacteria</taxon>
        <taxon>Hyphomicrobiales</taxon>
        <taxon>Lichenihabitantaceae</taxon>
        <taxon>Lichenibacterium</taxon>
    </lineage>
</organism>
<name>A0A4Q2UG77_9HYPH</name>
<accession>A0A4Q2UG77</accession>
<keyword evidence="3" id="KW-1185">Reference proteome</keyword>
<dbReference type="RefSeq" id="WP_129222604.1">
    <property type="nucleotide sequence ID" value="NZ_QYBB01000001.1"/>
</dbReference>
<proteinExistence type="predicted"/>
<feature type="compositionally biased region" description="Polar residues" evidence="1">
    <location>
        <begin position="223"/>
        <end position="238"/>
    </location>
</feature>
<dbReference type="EMBL" id="QYBB01000001">
    <property type="protein sequence ID" value="RYC33745.1"/>
    <property type="molecule type" value="Genomic_DNA"/>
</dbReference>
<evidence type="ECO:0000313" key="3">
    <source>
        <dbReference type="Proteomes" id="UP000290759"/>
    </source>
</evidence>
<feature type="region of interest" description="Disordered" evidence="1">
    <location>
        <begin position="210"/>
        <end position="263"/>
    </location>
</feature>
<dbReference type="OrthoDB" id="7204249at2"/>
<reference evidence="2 3" key="1">
    <citation type="submission" date="2018-12" db="EMBL/GenBank/DDBJ databases">
        <authorList>
            <person name="Grouzdev D.S."/>
            <person name="Krutkina M.S."/>
        </authorList>
    </citation>
    <scope>NUCLEOTIDE SEQUENCE [LARGE SCALE GENOMIC DNA]</scope>
    <source>
        <strain evidence="2 3">RmlP026</strain>
    </source>
</reference>
<comment type="caution">
    <text evidence="2">The sequence shown here is derived from an EMBL/GenBank/DDBJ whole genome shotgun (WGS) entry which is preliminary data.</text>
</comment>